<dbReference type="InterPro" id="IPR011356">
    <property type="entry name" value="Leucine_aapep/pepB"/>
</dbReference>
<dbReference type="PRINTS" id="PR00481">
    <property type="entry name" value="LAMNOPPTDASE"/>
</dbReference>
<evidence type="ECO:0000256" key="3">
    <source>
        <dbReference type="ARBA" id="ARBA00022670"/>
    </source>
</evidence>
<dbReference type="Pfam" id="PF00883">
    <property type="entry name" value="Peptidase_M17"/>
    <property type="match status" value="1"/>
</dbReference>
<dbReference type="GO" id="GO:0005737">
    <property type="term" value="C:cytoplasm"/>
    <property type="evidence" value="ECO:0007669"/>
    <property type="project" value="InterPro"/>
</dbReference>
<dbReference type="Gene3D" id="3.40.630.10">
    <property type="entry name" value="Zn peptidases"/>
    <property type="match status" value="1"/>
</dbReference>
<dbReference type="GO" id="GO:0006508">
    <property type="term" value="P:proteolysis"/>
    <property type="evidence" value="ECO:0007669"/>
    <property type="project" value="UniProtKB-KW"/>
</dbReference>
<feature type="domain" description="Cytosol aminopeptidase" evidence="6">
    <location>
        <begin position="157"/>
        <end position="164"/>
    </location>
</feature>
<evidence type="ECO:0000313" key="8">
    <source>
        <dbReference type="Proteomes" id="UP000051574"/>
    </source>
</evidence>
<evidence type="ECO:0000259" key="6">
    <source>
        <dbReference type="PROSITE" id="PS00631"/>
    </source>
</evidence>
<name>A0A0T6BHJ1_9SCAR</name>
<sequence>MAPPMVQQYVEKFFSNSSISLTVVDDINALAKGYPLFEAVNRAASVVERHRGRIMYLEYNPPDSSKVKETLLVVGKGVTYDTGGADIKAGGIMAGMSRDKCGAAAVAGFMRVIDLLKPEHVRVVGAMSMVRNSVGSNCYVADELIKARSGALVRIGNTDAEGRMVMADVLCRMKELALDAINPHLFTVATLTGHAHLTVGPGYSIVMDNGPARNAGTSKRLYKAGEDIADPFEISTIRREDLQFHRGKAEGDDVMQCNNNPSSRTPRGHQGPAAFLLLASGLDKHGSGTDRPLKYSHLDIAGSAGDFPDRATGAPILALANAFLLS</sequence>
<gene>
    <name evidence="7" type="ORF">AMK59_344</name>
</gene>
<dbReference type="GO" id="GO:0070006">
    <property type="term" value="F:metalloaminopeptidase activity"/>
    <property type="evidence" value="ECO:0007669"/>
    <property type="project" value="InterPro"/>
</dbReference>
<reference evidence="7 8" key="1">
    <citation type="submission" date="2015-09" db="EMBL/GenBank/DDBJ databases">
        <title>Draft genome of the scarab beetle Oryctes borbonicus.</title>
        <authorList>
            <person name="Meyer J.M."/>
            <person name="Markov G.V."/>
            <person name="Baskaran P."/>
            <person name="Herrmann M."/>
            <person name="Sommer R.J."/>
            <person name="Roedelsperger C."/>
        </authorList>
    </citation>
    <scope>NUCLEOTIDE SEQUENCE [LARGE SCALE GENOMIC DNA]</scope>
    <source>
        <strain evidence="7">OB123</strain>
        <tissue evidence="7">Whole animal</tissue>
    </source>
</reference>
<comment type="similarity">
    <text evidence="1">Belongs to the peptidase M17 family.</text>
</comment>
<accession>A0A0T6BHJ1</accession>
<evidence type="ECO:0000313" key="7">
    <source>
        <dbReference type="EMBL" id="KRT86812.1"/>
    </source>
</evidence>
<dbReference type="SUPFAM" id="SSF53187">
    <property type="entry name" value="Zn-dependent exopeptidases"/>
    <property type="match status" value="1"/>
</dbReference>
<keyword evidence="2" id="KW-0031">Aminopeptidase</keyword>
<comment type="caution">
    <text evidence="7">The sequence shown here is derived from an EMBL/GenBank/DDBJ whole genome shotgun (WGS) entry which is preliminary data.</text>
</comment>
<dbReference type="Proteomes" id="UP000051574">
    <property type="component" value="Unassembled WGS sequence"/>
</dbReference>
<keyword evidence="4" id="KW-0378">Hydrolase</keyword>
<dbReference type="PANTHER" id="PTHR11963:SF48">
    <property type="entry name" value="DIPEPTIDASE B, ISOFORM A"/>
    <property type="match status" value="1"/>
</dbReference>
<protein>
    <submittedName>
        <fullName evidence="7">Peptidase</fullName>
    </submittedName>
</protein>
<dbReference type="InterPro" id="IPR000819">
    <property type="entry name" value="Peptidase_M17_C"/>
</dbReference>
<evidence type="ECO:0000256" key="2">
    <source>
        <dbReference type="ARBA" id="ARBA00022438"/>
    </source>
</evidence>
<keyword evidence="3" id="KW-0645">Protease</keyword>
<evidence type="ECO:0000256" key="4">
    <source>
        <dbReference type="ARBA" id="ARBA00022801"/>
    </source>
</evidence>
<proteinExistence type="inferred from homology"/>
<dbReference type="EMBL" id="LJIG01000128">
    <property type="protein sequence ID" value="KRT86812.1"/>
    <property type="molecule type" value="Genomic_DNA"/>
</dbReference>
<dbReference type="OrthoDB" id="10041421at2759"/>
<feature type="region of interest" description="Disordered" evidence="5">
    <location>
        <begin position="251"/>
        <end position="270"/>
    </location>
</feature>
<dbReference type="PANTHER" id="PTHR11963">
    <property type="entry name" value="LEUCINE AMINOPEPTIDASE-RELATED"/>
    <property type="match status" value="1"/>
</dbReference>
<feature type="compositionally biased region" description="Polar residues" evidence="5">
    <location>
        <begin position="256"/>
        <end position="265"/>
    </location>
</feature>
<dbReference type="PROSITE" id="PS00631">
    <property type="entry name" value="CYTOSOL_AP"/>
    <property type="match status" value="1"/>
</dbReference>
<dbReference type="GO" id="GO:0030145">
    <property type="term" value="F:manganese ion binding"/>
    <property type="evidence" value="ECO:0007669"/>
    <property type="project" value="InterPro"/>
</dbReference>
<keyword evidence="8" id="KW-1185">Reference proteome</keyword>
<evidence type="ECO:0000256" key="5">
    <source>
        <dbReference type="SAM" id="MobiDB-lite"/>
    </source>
</evidence>
<evidence type="ECO:0000256" key="1">
    <source>
        <dbReference type="ARBA" id="ARBA00009528"/>
    </source>
</evidence>
<organism evidence="7 8">
    <name type="scientific">Oryctes borbonicus</name>
    <dbReference type="NCBI Taxonomy" id="1629725"/>
    <lineage>
        <taxon>Eukaryota</taxon>
        <taxon>Metazoa</taxon>
        <taxon>Ecdysozoa</taxon>
        <taxon>Arthropoda</taxon>
        <taxon>Hexapoda</taxon>
        <taxon>Insecta</taxon>
        <taxon>Pterygota</taxon>
        <taxon>Neoptera</taxon>
        <taxon>Endopterygota</taxon>
        <taxon>Coleoptera</taxon>
        <taxon>Polyphaga</taxon>
        <taxon>Scarabaeiformia</taxon>
        <taxon>Scarabaeidae</taxon>
        <taxon>Dynastinae</taxon>
        <taxon>Oryctes</taxon>
    </lineage>
</organism>
<dbReference type="AlphaFoldDB" id="A0A0T6BHJ1"/>